<dbReference type="GO" id="GO:0004252">
    <property type="term" value="F:serine-type endopeptidase activity"/>
    <property type="evidence" value="ECO:0007669"/>
    <property type="project" value="InterPro"/>
</dbReference>
<dbReference type="OrthoDB" id="9815782at2"/>
<feature type="transmembrane region" description="Helical" evidence="7">
    <location>
        <begin position="119"/>
        <end position="139"/>
    </location>
</feature>
<evidence type="ECO:0000256" key="4">
    <source>
        <dbReference type="ARBA" id="ARBA00019232"/>
    </source>
</evidence>
<keyword evidence="7" id="KW-1133">Transmembrane helix</keyword>
<keyword evidence="7" id="KW-0645">Protease</keyword>
<evidence type="ECO:0000313" key="10">
    <source>
        <dbReference type="Proteomes" id="UP000183002"/>
    </source>
</evidence>
<evidence type="ECO:0000256" key="3">
    <source>
        <dbReference type="ARBA" id="ARBA00013208"/>
    </source>
</evidence>
<dbReference type="NCBIfam" id="TIGR02227">
    <property type="entry name" value="sigpep_I_bact"/>
    <property type="match status" value="1"/>
</dbReference>
<dbReference type="GO" id="GO:0016020">
    <property type="term" value="C:membrane"/>
    <property type="evidence" value="ECO:0007669"/>
    <property type="project" value="UniProtKB-SubCell"/>
</dbReference>
<name>A0A1H8IYJ3_9RHOB</name>
<dbReference type="GO" id="GO:0009003">
    <property type="term" value="F:signal peptidase activity"/>
    <property type="evidence" value="ECO:0007669"/>
    <property type="project" value="UniProtKB-EC"/>
</dbReference>
<dbReference type="CDD" id="cd06530">
    <property type="entry name" value="S26_SPase_I"/>
    <property type="match status" value="1"/>
</dbReference>
<proteinExistence type="inferred from homology"/>
<dbReference type="SUPFAM" id="SSF51306">
    <property type="entry name" value="LexA/Signal peptidase"/>
    <property type="match status" value="1"/>
</dbReference>
<gene>
    <name evidence="9" type="ORF">SAMN05216227_102248</name>
</gene>
<protein>
    <recommendedName>
        <fullName evidence="4 7">Signal peptidase I</fullName>
        <ecNumber evidence="3 7">3.4.21.89</ecNumber>
    </recommendedName>
</protein>
<dbReference type="InterPro" id="IPR008523">
    <property type="entry name" value="DUF805"/>
</dbReference>
<feature type="active site" evidence="6">
    <location>
        <position position="143"/>
    </location>
</feature>
<dbReference type="GO" id="GO:0006465">
    <property type="term" value="P:signal peptide processing"/>
    <property type="evidence" value="ECO:0007669"/>
    <property type="project" value="InterPro"/>
</dbReference>
<keyword evidence="7" id="KW-0812">Transmembrane</keyword>
<feature type="transmembrane region" description="Helical" evidence="7">
    <location>
        <begin position="48"/>
        <end position="67"/>
    </location>
</feature>
<feature type="domain" description="Peptidase S26" evidence="8">
    <location>
        <begin position="120"/>
        <end position="319"/>
    </location>
</feature>
<dbReference type="Proteomes" id="UP000183002">
    <property type="component" value="Unassembled WGS sequence"/>
</dbReference>
<evidence type="ECO:0000256" key="7">
    <source>
        <dbReference type="RuleBase" id="RU362042"/>
    </source>
</evidence>
<evidence type="ECO:0000256" key="1">
    <source>
        <dbReference type="ARBA" id="ARBA00000677"/>
    </source>
</evidence>
<evidence type="ECO:0000256" key="2">
    <source>
        <dbReference type="ARBA" id="ARBA00009370"/>
    </source>
</evidence>
<dbReference type="InterPro" id="IPR019757">
    <property type="entry name" value="Pept_S26A_signal_pept_1_Lys-AS"/>
</dbReference>
<dbReference type="Pfam" id="PF10502">
    <property type="entry name" value="Peptidase_S26"/>
    <property type="match status" value="1"/>
</dbReference>
<dbReference type="PANTHER" id="PTHR43390">
    <property type="entry name" value="SIGNAL PEPTIDASE I"/>
    <property type="match status" value="1"/>
</dbReference>
<dbReference type="Pfam" id="PF05656">
    <property type="entry name" value="DUF805"/>
    <property type="match status" value="1"/>
</dbReference>
<organism evidence="9 10">
    <name type="scientific">Pseudorhodobacter antarcticus</name>
    <dbReference type="NCBI Taxonomy" id="1077947"/>
    <lineage>
        <taxon>Bacteria</taxon>
        <taxon>Pseudomonadati</taxon>
        <taxon>Pseudomonadota</taxon>
        <taxon>Alphaproteobacteria</taxon>
        <taxon>Rhodobacterales</taxon>
        <taxon>Paracoccaceae</taxon>
        <taxon>Pseudorhodobacter</taxon>
    </lineage>
</organism>
<dbReference type="PRINTS" id="PR00727">
    <property type="entry name" value="LEADERPTASE"/>
</dbReference>
<accession>A0A1H8IYJ3</accession>
<dbReference type="InterPro" id="IPR036286">
    <property type="entry name" value="LexA/Signal_pep-like_sf"/>
</dbReference>
<comment type="similarity">
    <text evidence="2 7">Belongs to the peptidase S26 family.</text>
</comment>
<keyword evidence="7" id="KW-0472">Membrane</keyword>
<evidence type="ECO:0000259" key="8">
    <source>
        <dbReference type="Pfam" id="PF10502"/>
    </source>
</evidence>
<feature type="active site" evidence="6">
    <location>
        <position position="183"/>
    </location>
</feature>
<dbReference type="PANTHER" id="PTHR43390:SF1">
    <property type="entry name" value="CHLOROPLAST PROCESSING PEPTIDASE"/>
    <property type="match status" value="1"/>
</dbReference>
<dbReference type="EMBL" id="FOCO01000022">
    <property type="protein sequence ID" value="SEN73572.1"/>
    <property type="molecule type" value="Genomic_DNA"/>
</dbReference>
<keyword evidence="5 7" id="KW-0378">Hydrolase</keyword>
<dbReference type="PROSITE" id="PS00760">
    <property type="entry name" value="SPASE_I_2"/>
    <property type="match status" value="1"/>
</dbReference>
<dbReference type="InterPro" id="IPR019758">
    <property type="entry name" value="Pept_S26A_signal_pept_1_CS"/>
</dbReference>
<dbReference type="InterPro" id="IPR019533">
    <property type="entry name" value="Peptidase_S26"/>
</dbReference>
<reference evidence="9 10" key="1">
    <citation type="submission" date="2016-10" db="EMBL/GenBank/DDBJ databases">
        <authorList>
            <person name="de Groot N.N."/>
        </authorList>
    </citation>
    <scope>NUCLEOTIDE SEQUENCE [LARGE SCALE GENOMIC DNA]</scope>
    <source>
        <strain evidence="9 10">CGMCC 1.10836</strain>
    </source>
</reference>
<sequence length="343" mass="36706">MTIAATTIRSFFDMNVPASRMRGWLVFGASTAAMLVILALTIENANRFAPLFILFGPLMAVQMIVVVQRLHDAGRSGYWAALAPVPVIGTLATLIINLLRPRPGVFAGGHKCAQRAGYAALAAFAALCIARAFVLPFWIPSGSMKPSLLVGDYLLVTRTNAANLQHGDIVVFRHTANKSDFVKRLIGLPGDTVQMVGGAVVLNGTPLPQAPQPDFIEINAPQGPFAHRPRCMAPTPPQGGDCIKGAALETPPDGRQHQILNIANAATADDTAPVTVPPGHLFFLGDNRDNSLDSRYPQTRGGLGMVPFANVTGRATRIVFSAAGSSMFDMSNWRGDRYWLVLP</sequence>
<dbReference type="PROSITE" id="PS00761">
    <property type="entry name" value="SPASE_I_3"/>
    <property type="match status" value="1"/>
</dbReference>
<comment type="catalytic activity">
    <reaction evidence="1 7">
        <text>Cleavage of hydrophobic, N-terminal signal or leader sequences from secreted and periplasmic proteins.</text>
        <dbReference type="EC" id="3.4.21.89"/>
    </reaction>
</comment>
<dbReference type="STRING" id="1077947.SAMN05216227_102248"/>
<feature type="transmembrane region" description="Helical" evidence="7">
    <location>
        <begin position="79"/>
        <end position="99"/>
    </location>
</feature>
<dbReference type="AlphaFoldDB" id="A0A1H8IYJ3"/>
<dbReference type="EC" id="3.4.21.89" evidence="3 7"/>
<feature type="transmembrane region" description="Helical" evidence="7">
    <location>
        <begin position="21"/>
        <end position="42"/>
    </location>
</feature>
<comment type="subcellular location">
    <subcellularLocation>
        <location evidence="7">Membrane</location>
        <topology evidence="7">Single-pass type II membrane protein</topology>
    </subcellularLocation>
</comment>
<dbReference type="Gene3D" id="2.10.109.10">
    <property type="entry name" value="Umud Fragment, subunit A"/>
    <property type="match status" value="1"/>
</dbReference>
<dbReference type="RefSeq" id="WP_050519797.1">
    <property type="nucleotide sequence ID" value="NZ_LGHU01000067.1"/>
</dbReference>
<evidence type="ECO:0000256" key="5">
    <source>
        <dbReference type="ARBA" id="ARBA00022801"/>
    </source>
</evidence>
<comment type="caution">
    <text evidence="7">Lacks conserved residue(s) required for the propagation of feature annotation.</text>
</comment>
<dbReference type="InterPro" id="IPR000223">
    <property type="entry name" value="Pept_S26A_signal_pept_1"/>
</dbReference>
<evidence type="ECO:0000256" key="6">
    <source>
        <dbReference type="PIRSR" id="PIRSR600223-1"/>
    </source>
</evidence>
<keyword evidence="10" id="KW-1185">Reference proteome</keyword>
<evidence type="ECO:0000313" key="9">
    <source>
        <dbReference type="EMBL" id="SEN73572.1"/>
    </source>
</evidence>